<dbReference type="RefSeq" id="WP_310839186.1">
    <property type="nucleotide sequence ID" value="NZ_JAVLSM010000034.1"/>
</dbReference>
<dbReference type="Gene3D" id="2.60.200.60">
    <property type="match status" value="1"/>
</dbReference>
<comment type="caution">
    <text evidence="1">The sequence shown here is derived from an EMBL/GenBank/DDBJ whole genome shotgun (WGS) entry which is preliminary data.</text>
</comment>
<dbReference type="AlphaFoldDB" id="A0AAE4GFK2"/>
<dbReference type="Pfam" id="PF05488">
    <property type="entry name" value="PAAR_motif"/>
    <property type="match status" value="1"/>
</dbReference>
<reference evidence="1" key="1">
    <citation type="submission" date="2023-02" db="EMBL/GenBank/DDBJ databases">
        <title>Description of Herbaspirillum huttiense subsp. nephrolepsisexaltata and Herbaspirillum huttiense subsp. lycopersicon.</title>
        <authorList>
            <person name="Poudel M."/>
            <person name="Sharma A."/>
            <person name="Goss E."/>
            <person name="Tapia J.H."/>
            <person name="Harmon C.M."/>
            <person name="Jones J.B."/>
        </authorList>
    </citation>
    <scope>NUCLEOTIDE SEQUENCE</scope>
    <source>
        <strain evidence="1">NC40101</strain>
    </source>
</reference>
<accession>A0AAE4GFK2</accession>
<dbReference type="InterPro" id="IPR008727">
    <property type="entry name" value="PAAR_motif"/>
</dbReference>
<gene>
    <name evidence="1" type="ORF">RJN63_29355</name>
</gene>
<dbReference type="CDD" id="cd14744">
    <property type="entry name" value="PAAR_CT_2"/>
    <property type="match status" value="1"/>
</dbReference>
<organism evidence="1">
    <name type="scientific">Herbaspirillum huttiense subsp. nephrolepidis</name>
    <dbReference type="NCBI Taxonomy" id="3075126"/>
    <lineage>
        <taxon>Bacteria</taxon>
        <taxon>Pseudomonadati</taxon>
        <taxon>Pseudomonadota</taxon>
        <taxon>Betaproteobacteria</taxon>
        <taxon>Burkholderiales</taxon>
        <taxon>Oxalobacteraceae</taxon>
        <taxon>Herbaspirillum</taxon>
    </lineage>
</organism>
<dbReference type="EMBL" id="JAVRAA010000034">
    <property type="protein sequence ID" value="MDT0340967.1"/>
    <property type="molecule type" value="Genomic_DNA"/>
</dbReference>
<protein>
    <submittedName>
        <fullName evidence="1">PAAR domain-containing protein</fullName>
    </submittedName>
</protein>
<name>A0AAE4GFK2_9BURK</name>
<sequence>MPKNIIVLGGKTSHGGTVISASMTSATHGKGWARVGDMVSCPRCRGIFPIIQGDSSLIDDGKPVAYDGCKVACGAVLISNQAVTTTDPSSGTAPGASLEASRAGDIGSNLVANYHDEPLDDLGERFKGRFQVIDSVSGQPVANQAVRVRSTTGQYLTGVTDAEGFTQWVEREANEALAFDLFGKGAT</sequence>
<evidence type="ECO:0000313" key="1">
    <source>
        <dbReference type="EMBL" id="MDT0340967.1"/>
    </source>
</evidence>
<proteinExistence type="predicted"/>